<name>A0A0V1AQF7_TRISP</name>
<gene>
    <name evidence="1" type="ORF">T01_2828</name>
</gene>
<dbReference type="Proteomes" id="UP000054776">
    <property type="component" value="Unassembled WGS sequence"/>
</dbReference>
<reference evidence="1 2" key="1">
    <citation type="submission" date="2015-01" db="EMBL/GenBank/DDBJ databases">
        <title>Evolution of Trichinella species and genotypes.</title>
        <authorList>
            <person name="Korhonen P.K."/>
            <person name="Edoardo P."/>
            <person name="Giuseppe L.R."/>
            <person name="Gasser R.B."/>
        </authorList>
    </citation>
    <scope>NUCLEOTIDE SEQUENCE [LARGE SCALE GENOMIC DNA]</scope>
    <source>
        <strain evidence="1">ISS3</strain>
    </source>
</reference>
<dbReference type="InParanoid" id="A0A0V1AQF7"/>
<evidence type="ECO:0000313" key="1">
    <source>
        <dbReference type="EMBL" id="KRY27025.1"/>
    </source>
</evidence>
<keyword evidence="2" id="KW-1185">Reference proteome</keyword>
<dbReference type="OrthoDB" id="5942179at2759"/>
<comment type="caution">
    <text evidence="1">The sequence shown here is derived from an EMBL/GenBank/DDBJ whole genome shotgun (WGS) entry which is preliminary data.</text>
</comment>
<proteinExistence type="predicted"/>
<organism evidence="1 2">
    <name type="scientific">Trichinella spiralis</name>
    <name type="common">Trichina worm</name>
    <dbReference type="NCBI Taxonomy" id="6334"/>
    <lineage>
        <taxon>Eukaryota</taxon>
        <taxon>Metazoa</taxon>
        <taxon>Ecdysozoa</taxon>
        <taxon>Nematoda</taxon>
        <taxon>Enoplea</taxon>
        <taxon>Dorylaimia</taxon>
        <taxon>Trichinellida</taxon>
        <taxon>Trichinellidae</taxon>
        <taxon>Trichinella</taxon>
    </lineage>
</organism>
<accession>A0A0V1AQF7</accession>
<dbReference type="EMBL" id="JYDH01000294">
    <property type="protein sequence ID" value="KRY27025.1"/>
    <property type="molecule type" value="Genomic_DNA"/>
</dbReference>
<sequence length="243" mass="27952">MRSSHNAFRVVYGLPAHRTTIHRCASSYYSVHYFLVAAYPPHAFLVPFQCCTPAQRISIALSEWKPRPPPLHQRFRVVKQNVNPSLNHSALYFRPHTVHHPSRFLYLPAILQNPFRELYSSPAHPPCIHNDVPFYHFLHYSLTVCWIVGVRYVAGLLGWGRPHFRKTHVKSWNSKNAVLDVINFSSSCGLSFVKFVKEITALSIARYSAYFDTKVSSITLQAKIFNKVDVINLLIFLYLEVLG</sequence>
<dbReference type="AlphaFoldDB" id="A0A0V1AQF7"/>
<protein>
    <submittedName>
        <fullName evidence="1">Uncharacterized protein</fullName>
    </submittedName>
</protein>
<evidence type="ECO:0000313" key="2">
    <source>
        <dbReference type="Proteomes" id="UP000054776"/>
    </source>
</evidence>